<keyword evidence="3" id="KW-1185">Reference proteome</keyword>
<feature type="region of interest" description="Disordered" evidence="1">
    <location>
        <begin position="143"/>
        <end position="172"/>
    </location>
</feature>
<dbReference type="AlphaFoldDB" id="A0A0G4PGP1"/>
<protein>
    <submittedName>
        <fullName evidence="2">Str. FM013</fullName>
    </submittedName>
</protein>
<dbReference type="EMBL" id="HG793148">
    <property type="protein sequence ID" value="CRL25447.1"/>
    <property type="molecule type" value="Genomic_DNA"/>
</dbReference>
<accession>A0A0G4PGP1</accession>
<evidence type="ECO:0000256" key="1">
    <source>
        <dbReference type="SAM" id="MobiDB-lite"/>
    </source>
</evidence>
<evidence type="ECO:0000313" key="3">
    <source>
        <dbReference type="Proteomes" id="UP000053732"/>
    </source>
</evidence>
<name>A0A0G4PGP1_PENC3</name>
<reference evidence="2 3" key="1">
    <citation type="journal article" date="2014" name="Nat. Commun.">
        <title>Multiple recent horizontal transfers of a large genomic region in cheese making fungi.</title>
        <authorList>
            <person name="Cheeseman K."/>
            <person name="Ropars J."/>
            <person name="Renault P."/>
            <person name="Dupont J."/>
            <person name="Gouzy J."/>
            <person name="Branca A."/>
            <person name="Abraham A.L."/>
            <person name="Ceppi M."/>
            <person name="Conseiller E."/>
            <person name="Debuchy R."/>
            <person name="Malagnac F."/>
            <person name="Goarin A."/>
            <person name="Silar P."/>
            <person name="Lacoste S."/>
            <person name="Sallet E."/>
            <person name="Bensimon A."/>
            <person name="Giraud T."/>
            <person name="Brygoo Y."/>
        </authorList>
    </citation>
    <scope>NUCLEOTIDE SEQUENCE [LARGE SCALE GENOMIC DNA]</scope>
    <source>
        <strain evidence="3">FM 013</strain>
    </source>
</reference>
<organism evidence="2 3">
    <name type="scientific">Penicillium camemberti (strain FM 013)</name>
    <dbReference type="NCBI Taxonomy" id="1429867"/>
    <lineage>
        <taxon>Eukaryota</taxon>
        <taxon>Fungi</taxon>
        <taxon>Dikarya</taxon>
        <taxon>Ascomycota</taxon>
        <taxon>Pezizomycotina</taxon>
        <taxon>Eurotiomycetes</taxon>
        <taxon>Eurotiomycetidae</taxon>
        <taxon>Eurotiales</taxon>
        <taxon>Aspergillaceae</taxon>
        <taxon>Penicillium</taxon>
    </lineage>
</organism>
<proteinExistence type="predicted"/>
<evidence type="ECO:0000313" key="2">
    <source>
        <dbReference type="EMBL" id="CRL25447.1"/>
    </source>
</evidence>
<dbReference type="Proteomes" id="UP000053732">
    <property type="component" value="Unassembled WGS sequence"/>
</dbReference>
<gene>
    <name evidence="2" type="ORF">PCAMFM013_S015g000033</name>
</gene>
<sequence>MWKHVCPPLILAWIPMETLTPHWGFHEATVNGVSLPTLMIEAMILRRAHFPSGMIKFAPSGLTETIHRIITKSPDHIKHCYENTDMDRSARVFNGDVARAYDSSSTREHHLHGGSVKNKSRLVNGDLDRDTFLAFFCNSDDEARQAGGRREEHRHRRRGPRREGRALPQEQA</sequence>